<feature type="compositionally biased region" description="Basic residues" evidence="7">
    <location>
        <begin position="336"/>
        <end position="351"/>
    </location>
</feature>
<evidence type="ECO:0000256" key="2">
    <source>
        <dbReference type="ARBA" id="ARBA00022737"/>
    </source>
</evidence>
<dbReference type="PANTHER" id="PTHR24123">
    <property type="entry name" value="ANKYRIN REPEAT-CONTAINING"/>
    <property type="match status" value="1"/>
</dbReference>
<reference evidence="10" key="1">
    <citation type="journal article" date="2023" name="Commun. Biol.">
        <title>Genome analysis of Parmales, the sister group of diatoms, reveals the evolutionary specialization of diatoms from phago-mixotrophs to photoautotrophs.</title>
        <authorList>
            <person name="Ban H."/>
            <person name="Sato S."/>
            <person name="Yoshikawa S."/>
            <person name="Yamada K."/>
            <person name="Nakamura Y."/>
            <person name="Ichinomiya M."/>
            <person name="Sato N."/>
            <person name="Blanc-Mathieu R."/>
            <person name="Endo H."/>
            <person name="Kuwata A."/>
            <person name="Ogata H."/>
        </authorList>
    </citation>
    <scope>NUCLEOTIDE SEQUENCE [LARGE SCALE GENOMIC DNA]</scope>
</reference>
<dbReference type="SUPFAM" id="SSF48403">
    <property type="entry name" value="Ankyrin repeat"/>
    <property type="match status" value="1"/>
</dbReference>
<evidence type="ECO:0000256" key="6">
    <source>
        <dbReference type="PROSITE-ProRule" id="PRU00134"/>
    </source>
</evidence>
<evidence type="ECO:0000313" key="10">
    <source>
        <dbReference type="Proteomes" id="UP001165065"/>
    </source>
</evidence>
<dbReference type="Pfam" id="PF01753">
    <property type="entry name" value="zf-MYND"/>
    <property type="match status" value="1"/>
</dbReference>
<accession>A0A9W7L8F0</accession>
<proteinExistence type="predicted"/>
<dbReference type="Gene3D" id="6.10.140.2220">
    <property type="match status" value="1"/>
</dbReference>
<keyword evidence="3 6" id="KW-0863">Zinc-finger</keyword>
<dbReference type="SMART" id="SM00248">
    <property type="entry name" value="ANK"/>
    <property type="match status" value="4"/>
</dbReference>
<feature type="region of interest" description="Disordered" evidence="7">
    <location>
        <begin position="303"/>
        <end position="351"/>
    </location>
</feature>
<gene>
    <name evidence="9" type="ORF">TrCOL_g3550</name>
</gene>
<protein>
    <recommendedName>
        <fullName evidence="8">MYND-type domain-containing protein</fullName>
    </recommendedName>
</protein>
<organism evidence="9 10">
    <name type="scientific">Triparma columacea</name>
    <dbReference type="NCBI Taxonomy" id="722753"/>
    <lineage>
        <taxon>Eukaryota</taxon>
        <taxon>Sar</taxon>
        <taxon>Stramenopiles</taxon>
        <taxon>Ochrophyta</taxon>
        <taxon>Bolidophyceae</taxon>
        <taxon>Parmales</taxon>
        <taxon>Triparmaceae</taxon>
        <taxon>Triparma</taxon>
    </lineage>
</organism>
<comment type="caution">
    <text evidence="9">The sequence shown here is derived from an EMBL/GenBank/DDBJ whole genome shotgun (WGS) entry which is preliminary data.</text>
</comment>
<evidence type="ECO:0000259" key="8">
    <source>
        <dbReference type="PROSITE" id="PS50865"/>
    </source>
</evidence>
<dbReference type="PANTHER" id="PTHR24123:SF33">
    <property type="entry name" value="PROTEIN HOS4"/>
    <property type="match status" value="1"/>
</dbReference>
<name>A0A9W7L8F0_9STRA</name>
<evidence type="ECO:0000313" key="9">
    <source>
        <dbReference type="EMBL" id="GMI37602.1"/>
    </source>
</evidence>
<keyword evidence="1" id="KW-0479">Metal-binding</keyword>
<dbReference type="EMBL" id="BRYA01000075">
    <property type="protein sequence ID" value="GMI37602.1"/>
    <property type="molecule type" value="Genomic_DNA"/>
</dbReference>
<sequence length="351" mass="38437">MCLEWAREQDWDRIKGCAKEHGPEVLLSVCRLREHVDEEWKIASVLTAASHFQNVEVVKLVLEAGFDNKEAMYTAAQISINNSDNSTILRLLLEHGLDPNMDPRVEGLAESMSNLLVLAATVGRIDQAIALLDHGANVNKIFFGNDGGVATPLSYTMLHGTHDICRLFLTRGAIPTTSDVGNMFHHCLYACKGKVPNLSRDAAIKIFATFIHLGKPDSDVVRDKFNLCNPSYHDPTITNITKHYLQGRPFCCYVCEALTATSRDKLLMCPCRNVAYCSRECQLKHWKEHKVLCTGPLNEKGESEAMVKKRSKTGKGAAAGGADVGVAEGAGGTGKNGKKGKKGKNSRGKKK</sequence>
<dbReference type="PROSITE" id="PS50865">
    <property type="entry name" value="ZF_MYND_2"/>
    <property type="match status" value="1"/>
</dbReference>
<evidence type="ECO:0000256" key="7">
    <source>
        <dbReference type="SAM" id="MobiDB-lite"/>
    </source>
</evidence>
<dbReference type="Proteomes" id="UP001165065">
    <property type="component" value="Unassembled WGS sequence"/>
</dbReference>
<dbReference type="SUPFAM" id="SSF144232">
    <property type="entry name" value="HIT/MYND zinc finger-like"/>
    <property type="match status" value="1"/>
</dbReference>
<keyword evidence="5" id="KW-0040">ANK repeat</keyword>
<dbReference type="InterPro" id="IPR002893">
    <property type="entry name" value="Znf_MYND"/>
</dbReference>
<evidence type="ECO:0000256" key="4">
    <source>
        <dbReference type="ARBA" id="ARBA00022833"/>
    </source>
</evidence>
<keyword evidence="4" id="KW-0862">Zinc</keyword>
<dbReference type="InterPro" id="IPR036770">
    <property type="entry name" value="Ankyrin_rpt-contain_sf"/>
</dbReference>
<dbReference type="Gene3D" id="1.25.40.20">
    <property type="entry name" value="Ankyrin repeat-containing domain"/>
    <property type="match status" value="1"/>
</dbReference>
<keyword evidence="2" id="KW-0677">Repeat</keyword>
<feature type="compositionally biased region" description="Gly residues" evidence="7">
    <location>
        <begin position="317"/>
        <end position="335"/>
    </location>
</feature>
<evidence type="ECO:0000256" key="1">
    <source>
        <dbReference type="ARBA" id="ARBA00022723"/>
    </source>
</evidence>
<keyword evidence="10" id="KW-1185">Reference proteome</keyword>
<dbReference type="GO" id="GO:0008270">
    <property type="term" value="F:zinc ion binding"/>
    <property type="evidence" value="ECO:0007669"/>
    <property type="project" value="UniProtKB-KW"/>
</dbReference>
<dbReference type="InterPro" id="IPR002110">
    <property type="entry name" value="Ankyrin_rpt"/>
</dbReference>
<evidence type="ECO:0000256" key="3">
    <source>
        <dbReference type="ARBA" id="ARBA00022771"/>
    </source>
</evidence>
<feature type="domain" description="MYND-type" evidence="8">
    <location>
        <begin position="252"/>
        <end position="293"/>
    </location>
</feature>
<dbReference type="AlphaFoldDB" id="A0A9W7L8F0"/>
<dbReference type="InterPro" id="IPR051165">
    <property type="entry name" value="Multifunctional_ANK_Repeat"/>
</dbReference>
<evidence type="ECO:0000256" key="5">
    <source>
        <dbReference type="ARBA" id="ARBA00023043"/>
    </source>
</evidence>
<dbReference type="OrthoDB" id="194358at2759"/>